<evidence type="ECO:0000256" key="10">
    <source>
        <dbReference type="ARBA" id="ARBA00023002"/>
    </source>
</evidence>
<dbReference type="SUPFAM" id="SSF54373">
    <property type="entry name" value="FAD-linked reductases, C-terminal domain"/>
    <property type="match status" value="1"/>
</dbReference>
<keyword evidence="10 12" id="KW-0560">Oxidoreductase</keyword>
<comment type="subcellular location">
    <subcellularLocation>
        <location evidence="12">Cytoplasm</location>
    </subcellularLocation>
</comment>
<comment type="cofactor">
    <cofactor evidence="2 12">
        <name>FAD</name>
        <dbReference type="ChEBI" id="CHEBI:57692"/>
    </cofactor>
</comment>
<evidence type="ECO:0000256" key="8">
    <source>
        <dbReference type="ARBA" id="ARBA00022630"/>
    </source>
</evidence>
<dbReference type="Pfam" id="PF01593">
    <property type="entry name" value="Amino_oxidase"/>
    <property type="match status" value="1"/>
</dbReference>
<comment type="catalytic activity">
    <reaction evidence="1">
        <text>coproporphyrinogen III + 3 O2 = coproporphyrin III + 3 H2O2</text>
        <dbReference type="Rhea" id="RHEA:43436"/>
        <dbReference type="ChEBI" id="CHEBI:15379"/>
        <dbReference type="ChEBI" id="CHEBI:16240"/>
        <dbReference type="ChEBI" id="CHEBI:57309"/>
        <dbReference type="ChEBI" id="CHEBI:131725"/>
        <dbReference type="EC" id="1.3.3.15"/>
    </reaction>
    <physiologicalReaction direction="left-to-right" evidence="1">
        <dbReference type="Rhea" id="RHEA:43437"/>
    </physiologicalReaction>
</comment>
<dbReference type="InterPro" id="IPR050464">
    <property type="entry name" value="Zeta_carotene_desat/Oxidored"/>
</dbReference>
<dbReference type="PANTHER" id="PTHR42923">
    <property type="entry name" value="PROTOPORPHYRINOGEN OXIDASE"/>
    <property type="match status" value="1"/>
</dbReference>
<gene>
    <name evidence="14" type="ordered locus">Gbro_2264</name>
</gene>
<dbReference type="InterPro" id="IPR004572">
    <property type="entry name" value="Protoporphyrinogen_oxidase"/>
</dbReference>
<keyword evidence="12" id="KW-0963">Cytoplasm</keyword>
<feature type="domain" description="Amine oxidase" evidence="13">
    <location>
        <begin position="19"/>
        <end position="467"/>
    </location>
</feature>
<dbReference type="PANTHER" id="PTHR42923:SF3">
    <property type="entry name" value="PROTOPORPHYRINOGEN OXIDASE"/>
    <property type="match status" value="1"/>
</dbReference>
<dbReference type="SUPFAM" id="SSF51905">
    <property type="entry name" value="FAD/NAD(P)-binding domain"/>
    <property type="match status" value="1"/>
</dbReference>
<dbReference type="EC" id="1.3.3.15" evidence="6 12"/>
<dbReference type="GO" id="GO:0005737">
    <property type="term" value="C:cytoplasm"/>
    <property type="evidence" value="ECO:0007669"/>
    <property type="project" value="UniProtKB-SubCell"/>
</dbReference>
<evidence type="ECO:0000256" key="1">
    <source>
        <dbReference type="ARBA" id="ARBA00001755"/>
    </source>
</evidence>
<dbReference type="Gene3D" id="3.50.50.60">
    <property type="entry name" value="FAD/NAD(P)-binding domain"/>
    <property type="match status" value="1"/>
</dbReference>
<reference evidence="15" key="1">
    <citation type="submission" date="2009-10" db="EMBL/GenBank/DDBJ databases">
        <title>The complete chromosome of Gordonia bronchialis DSM 43247.</title>
        <authorList>
            <consortium name="US DOE Joint Genome Institute (JGI-PGF)"/>
            <person name="Lucas S."/>
            <person name="Copeland A."/>
            <person name="Lapidus A."/>
            <person name="Glavina del Rio T."/>
            <person name="Dalin E."/>
            <person name="Tice H."/>
            <person name="Bruce D."/>
            <person name="Goodwin L."/>
            <person name="Pitluck S."/>
            <person name="Kyrpides N."/>
            <person name="Mavromatis K."/>
            <person name="Ivanova N."/>
            <person name="Ovchinnikova G."/>
            <person name="Saunders E."/>
            <person name="Brettin T."/>
            <person name="Detter J.C."/>
            <person name="Han C."/>
            <person name="Larimer F."/>
            <person name="Land M."/>
            <person name="Hauser L."/>
            <person name="Markowitz V."/>
            <person name="Cheng J.-F."/>
            <person name="Hugenholtz P."/>
            <person name="Woyke T."/>
            <person name="Wu D."/>
            <person name="Jando M."/>
            <person name="Schneider S."/>
            <person name="Goeker M."/>
            <person name="Klenk H.-P."/>
            <person name="Eisen J.A."/>
        </authorList>
    </citation>
    <scope>NUCLEOTIDE SEQUENCE [LARGE SCALE GENOMIC DNA]</scope>
    <source>
        <strain evidence="15">ATCC 25592 / DSM 43247 / BCRC 13721 / JCM 3198 / KCTC 3076 / NBRC 16047 / NCTC 10667</strain>
    </source>
</reference>
<dbReference type="AlphaFoldDB" id="D0LCJ1"/>
<dbReference type="Proteomes" id="UP000001219">
    <property type="component" value="Chromosome"/>
</dbReference>
<comment type="function">
    <text evidence="3 12">Involved in coproporphyrin-dependent heme b biosynthesis. Catalyzes the oxidation of coproporphyrinogen III to coproporphyrin III.</text>
</comment>
<keyword evidence="15" id="KW-1185">Reference proteome</keyword>
<dbReference type="GO" id="GO:0006783">
    <property type="term" value="P:heme biosynthetic process"/>
    <property type="evidence" value="ECO:0007669"/>
    <property type="project" value="UniProtKB-UniRule"/>
</dbReference>
<keyword evidence="8 12" id="KW-0285">Flavoprotein</keyword>
<evidence type="ECO:0000256" key="11">
    <source>
        <dbReference type="ARBA" id="ARBA00023133"/>
    </source>
</evidence>
<evidence type="ECO:0000256" key="3">
    <source>
        <dbReference type="ARBA" id="ARBA00002185"/>
    </source>
</evidence>
<dbReference type="InterPro" id="IPR036188">
    <property type="entry name" value="FAD/NAD-bd_sf"/>
</dbReference>
<evidence type="ECO:0000313" key="14">
    <source>
        <dbReference type="EMBL" id="ACY21512.1"/>
    </source>
</evidence>
<dbReference type="UniPathway" id="UPA00252"/>
<evidence type="ECO:0000256" key="4">
    <source>
        <dbReference type="ARBA" id="ARBA00004744"/>
    </source>
</evidence>
<comment type="pathway">
    <text evidence="4 12">Porphyrin-containing compound metabolism; protoheme biosynthesis.</text>
</comment>
<keyword evidence="9 12" id="KW-0274">FAD</keyword>
<organism evidence="14 15">
    <name type="scientific">Gordonia bronchialis (strain ATCC 25592 / DSM 43247 / BCRC 13721 / JCM 3198 / KCTC 3076 / NBRC 16047 / NCTC 10667)</name>
    <name type="common">Rhodococcus bronchialis</name>
    <dbReference type="NCBI Taxonomy" id="526226"/>
    <lineage>
        <taxon>Bacteria</taxon>
        <taxon>Bacillati</taxon>
        <taxon>Actinomycetota</taxon>
        <taxon>Actinomycetes</taxon>
        <taxon>Mycobacteriales</taxon>
        <taxon>Gordoniaceae</taxon>
        <taxon>Gordonia</taxon>
    </lineage>
</organism>
<comment type="similarity">
    <text evidence="5 12">Belongs to the protoporphyrinogen/coproporphyrinogen oxidase family. Coproporphyrinogen III oxidase subfamily.</text>
</comment>
<dbReference type="NCBIfam" id="TIGR00562">
    <property type="entry name" value="proto_IX_ox"/>
    <property type="match status" value="1"/>
</dbReference>
<reference evidence="14 15" key="2">
    <citation type="journal article" date="2010" name="Stand. Genomic Sci.">
        <title>Complete genome sequence of Gordonia bronchialis type strain (3410).</title>
        <authorList>
            <person name="Ivanova N."/>
            <person name="Sikorski J."/>
            <person name="Jando M."/>
            <person name="Lapidus A."/>
            <person name="Nolan M."/>
            <person name="Lucas S."/>
            <person name="Del Rio T.G."/>
            <person name="Tice H."/>
            <person name="Copeland A."/>
            <person name="Cheng J.F."/>
            <person name="Chen F."/>
            <person name="Bruce D."/>
            <person name="Goodwin L."/>
            <person name="Pitluck S."/>
            <person name="Mavromatis K."/>
            <person name="Ovchinnikova G."/>
            <person name="Pati A."/>
            <person name="Chen A."/>
            <person name="Palaniappan K."/>
            <person name="Land M."/>
            <person name="Hauser L."/>
            <person name="Chang Y.J."/>
            <person name="Jeffries C.D."/>
            <person name="Chain P."/>
            <person name="Saunders E."/>
            <person name="Han C."/>
            <person name="Detter J.C."/>
            <person name="Brettin T."/>
            <person name="Rohde M."/>
            <person name="Goker M."/>
            <person name="Bristow J."/>
            <person name="Eisen J.A."/>
            <person name="Markowitz V."/>
            <person name="Hugenholtz P."/>
            <person name="Klenk H.P."/>
            <person name="Kyrpides N.C."/>
        </authorList>
    </citation>
    <scope>NUCLEOTIDE SEQUENCE [LARGE SCALE GENOMIC DNA]</scope>
    <source>
        <strain evidence="15">ATCC 25592 / DSM 43247 / BCRC 13721 / JCM 3198 / KCTC 3076 / NBRC 16047 / NCTC 10667</strain>
    </source>
</reference>
<evidence type="ECO:0000256" key="5">
    <source>
        <dbReference type="ARBA" id="ARBA00008310"/>
    </source>
</evidence>
<dbReference type="KEGG" id="gbr:Gbro_2264"/>
<evidence type="ECO:0000256" key="12">
    <source>
        <dbReference type="RuleBase" id="RU364052"/>
    </source>
</evidence>
<keyword evidence="11 12" id="KW-0350">Heme biosynthesis</keyword>
<dbReference type="STRING" id="526226.Gbro_2264"/>
<accession>D0LCJ1</accession>
<sequence>MSRPVMSRRIRVAVVGGGISGLTAAFRLRQALGSDAQIDVVESSDRLGGVLRTVDVGGRAVDVGAEAFIVRRPEALALIDELGLADDVVSPSGARPAIWSGAGLHPLPAPALMGIPASPEPVAGLVDSDDLDRLAGEADRPLNWSVTQNPTVGDLVADRFGPSVVARSVDPMLGGVYSSLAADIGLREAIPALAARLDGGSPSLTAAVRSVIDSGAGASGPVFGTLIGGYRRLLDALTAAAAVTPALARAVVTLGSGADGWTLGFGDGGSADYDGVVLAVPAPVAGELLTESAPAIGEALVAVPRASSVVVSIALEPGTRLPDHSGVLVATGETLRAKAFTFSSRKWPHLAGDDEPVSVRASFGRHGAPVPDEDDEPGVGERLVADALADLDAVCAAAGVNAVSARVVDSYVQRWPGGLPVYGPGHLAAMARVDAHRPPRLALAGSAYAGVGVPACIGRAGRAAAAVVADLTPET</sequence>
<evidence type="ECO:0000256" key="2">
    <source>
        <dbReference type="ARBA" id="ARBA00001974"/>
    </source>
</evidence>
<evidence type="ECO:0000256" key="6">
    <source>
        <dbReference type="ARBA" id="ARBA00012402"/>
    </source>
</evidence>
<proteinExistence type="inferred from homology"/>
<dbReference type="EMBL" id="CP001802">
    <property type="protein sequence ID" value="ACY21512.1"/>
    <property type="molecule type" value="Genomic_DNA"/>
</dbReference>
<evidence type="ECO:0000313" key="15">
    <source>
        <dbReference type="Proteomes" id="UP000001219"/>
    </source>
</evidence>
<protein>
    <recommendedName>
        <fullName evidence="7 12">Coproporphyrinogen III oxidase</fullName>
        <ecNumber evidence="6 12">1.3.3.15</ecNumber>
    </recommendedName>
</protein>
<evidence type="ECO:0000256" key="7">
    <source>
        <dbReference type="ARBA" id="ARBA00019046"/>
    </source>
</evidence>
<dbReference type="Gene3D" id="3.90.660.20">
    <property type="entry name" value="Protoporphyrinogen oxidase, mitochondrial, domain 2"/>
    <property type="match status" value="1"/>
</dbReference>
<dbReference type="GO" id="GO:0004729">
    <property type="term" value="F:oxygen-dependent protoporphyrinogen oxidase activity"/>
    <property type="evidence" value="ECO:0007669"/>
    <property type="project" value="UniProtKB-UniRule"/>
</dbReference>
<evidence type="ECO:0000259" key="13">
    <source>
        <dbReference type="Pfam" id="PF01593"/>
    </source>
</evidence>
<dbReference type="eggNOG" id="COG1232">
    <property type="taxonomic scope" value="Bacteria"/>
</dbReference>
<dbReference type="Gene3D" id="1.10.3110.10">
    <property type="entry name" value="protoporphyrinogen ix oxidase, domain 3"/>
    <property type="match status" value="1"/>
</dbReference>
<dbReference type="InterPro" id="IPR002937">
    <property type="entry name" value="Amino_oxidase"/>
</dbReference>
<name>D0LCJ1_GORB4</name>
<evidence type="ECO:0000256" key="9">
    <source>
        <dbReference type="ARBA" id="ARBA00022827"/>
    </source>
</evidence>
<dbReference type="HOGENOM" id="CLU_009629_3_1_11"/>